<dbReference type="OrthoDB" id="6150863at2759"/>
<reference evidence="3" key="1">
    <citation type="submission" date="2015-07" db="EMBL/GenBank/DDBJ databases">
        <authorList>
            <person name="Teixeira M.M."/>
            <person name="Souza R.C."/>
            <person name="Almeida L.G."/>
            <person name="Vicente V.A."/>
            <person name="de Hoog S."/>
            <person name="Bocca A.L."/>
            <person name="de Almeida S.R."/>
            <person name="Vasconcelos A.T."/>
            <person name="Felipe M.S."/>
        </authorList>
    </citation>
    <scope>NUCLEOTIDE SEQUENCE [LARGE SCALE GENOMIC DNA]</scope>
    <source>
        <strain evidence="3">KSF</strain>
    </source>
</reference>
<protein>
    <recommendedName>
        <fullName evidence="4">MACPF domain-containing protein</fullName>
    </recommendedName>
</protein>
<gene>
    <name evidence="2" type="ORF">CLCR_08884</name>
</gene>
<dbReference type="VEuPathDB" id="FungiDB:G647_06740"/>
<keyword evidence="3" id="KW-1185">Reference proteome</keyword>
<dbReference type="AlphaFoldDB" id="A0A1C1CS87"/>
<proteinExistence type="predicted"/>
<comment type="caution">
    <text evidence="2">The sequence shown here is derived from an EMBL/GenBank/DDBJ whole genome shotgun (WGS) entry which is preliminary data.</text>
</comment>
<dbReference type="EMBL" id="LGRB01000009">
    <property type="protein sequence ID" value="OCT51345.1"/>
    <property type="molecule type" value="Genomic_DNA"/>
</dbReference>
<evidence type="ECO:0000313" key="3">
    <source>
        <dbReference type="Proteomes" id="UP000094526"/>
    </source>
</evidence>
<name>A0A1C1CS87_9EURO</name>
<dbReference type="STRING" id="86049.A0A1C1CS87"/>
<organism evidence="2 3">
    <name type="scientific">Cladophialophora carrionii</name>
    <dbReference type="NCBI Taxonomy" id="86049"/>
    <lineage>
        <taxon>Eukaryota</taxon>
        <taxon>Fungi</taxon>
        <taxon>Dikarya</taxon>
        <taxon>Ascomycota</taxon>
        <taxon>Pezizomycotina</taxon>
        <taxon>Eurotiomycetes</taxon>
        <taxon>Chaetothyriomycetidae</taxon>
        <taxon>Chaetothyriales</taxon>
        <taxon>Herpotrichiellaceae</taxon>
        <taxon>Cladophialophora</taxon>
    </lineage>
</organism>
<evidence type="ECO:0008006" key="4">
    <source>
        <dbReference type="Google" id="ProtNLM"/>
    </source>
</evidence>
<evidence type="ECO:0000256" key="1">
    <source>
        <dbReference type="SAM" id="MobiDB-lite"/>
    </source>
</evidence>
<feature type="region of interest" description="Disordered" evidence="1">
    <location>
        <begin position="52"/>
        <end position="75"/>
    </location>
</feature>
<dbReference type="Proteomes" id="UP000094526">
    <property type="component" value="Unassembled WGS sequence"/>
</dbReference>
<accession>A0A1C1CS87</accession>
<dbReference type="VEuPathDB" id="FungiDB:CLCR_08884"/>
<sequence length="281" mass="31782">MRLWSKVIRLSDRNISLEFYRRAERNGALIKESILRVRKTGDTKKDVLYNSDRMNHTHPHRGNTGDDAVAPPTPPFTPAPRAVPAPGLGFLPSNLFSGFGGFDASYAFGSLESFRPNVFDLSIWEMPLLLGSMLNFTWSTESTFFSASGSSKVEFIHELSEKVDIGFSFLGFKQYNREETFNKYVALYDQEIIYKVGFKDTKSAKQHLSADMKKALATWSADSLVDQFGTHYMTAAWLGRMRTDKLDTFSKTELIEALKTKIPLKGPEADHGFLHRFPSDL</sequence>
<evidence type="ECO:0000313" key="2">
    <source>
        <dbReference type="EMBL" id="OCT51345.1"/>
    </source>
</evidence>